<dbReference type="EMBL" id="ML987197">
    <property type="protein sequence ID" value="KAF2247283.1"/>
    <property type="molecule type" value="Genomic_DNA"/>
</dbReference>
<name>A0A6A6ICR4_9PLEO</name>
<dbReference type="OrthoDB" id="2152680at2759"/>
<evidence type="ECO:0000259" key="1">
    <source>
        <dbReference type="Pfam" id="PF14831"/>
    </source>
</evidence>
<organism evidence="2 3">
    <name type="scientific">Trematosphaeria pertusa</name>
    <dbReference type="NCBI Taxonomy" id="390896"/>
    <lineage>
        <taxon>Eukaryota</taxon>
        <taxon>Fungi</taxon>
        <taxon>Dikarya</taxon>
        <taxon>Ascomycota</taxon>
        <taxon>Pezizomycotina</taxon>
        <taxon>Dothideomycetes</taxon>
        <taxon>Pleosporomycetidae</taxon>
        <taxon>Pleosporales</taxon>
        <taxon>Massarineae</taxon>
        <taxon>Trematosphaeriaceae</taxon>
        <taxon>Trematosphaeria</taxon>
    </lineage>
</organism>
<evidence type="ECO:0000313" key="2">
    <source>
        <dbReference type="EMBL" id="KAF2247283.1"/>
    </source>
</evidence>
<evidence type="ECO:0000313" key="3">
    <source>
        <dbReference type="Proteomes" id="UP000800094"/>
    </source>
</evidence>
<protein>
    <recommendedName>
        <fullName evidence="1">DUF4484 domain-containing protein</fullName>
    </recommendedName>
</protein>
<dbReference type="InterPro" id="IPR018626">
    <property type="entry name" value="LCHN/Anr2"/>
</dbReference>
<dbReference type="InterPro" id="IPR053056">
    <property type="entry name" value="Lipid_Metab_Assoc_Protein"/>
</dbReference>
<dbReference type="GeneID" id="54586830"/>
<dbReference type="InterPro" id="IPR028115">
    <property type="entry name" value="DUF4484"/>
</dbReference>
<dbReference type="PANTHER" id="PTHR28153:SF1">
    <property type="entry name" value="DUF4484 DOMAIN-CONTAINING PROTEIN"/>
    <property type="match status" value="1"/>
</dbReference>
<dbReference type="AlphaFoldDB" id="A0A6A6ICR4"/>
<dbReference type="RefSeq" id="XP_033682287.1">
    <property type="nucleotide sequence ID" value="XM_033833500.1"/>
</dbReference>
<reference evidence="2" key="1">
    <citation type="journal article" date="2020" name="Stud. Mycol.">
        <title>101 Dothideomycetes genomes: a test case for predicting lifestyles and emergence of pathogens.</title>
        <authorList>
            <person name="Haridas S."/>
            <person name="Albert R."/>
            <person name="Binder M."/>
            <person name="Bloem J."/>
            <person name="Labutti K."/>
            <person name="Salamov A."/>
            <person name="Andreopoulos B."/>
            <person name="Baker S."/>
            <person name="Barry K."/>
            <person name="Bills G."/>
            <person name="Bluhm B."/>
            <person name="Cannon C."/>
            <person name="Castanera R."/>
            <person name="Culley D."/>
            <person name="Daum C."/>
            <person name="Ezra D."/>
            <person name="Gonzalez J."/>
            <person name="Henrissat B."/>
            <person name="Kuo A."/>
            <person name="Liang C."/>
            <person name="Lipzen A."/>
            <person name="Lutzoni F."/>
            <person name="Magnuson J."/>
            <person name="Mondo S."/>
            <person name="Nolan M."/>
            <person name="Ohm R."/>
            <person name="Pangilinan J."/>
            <person name="Park H.-J."/>
            <person name="Ramirez L."/>
            <person name="Alfaro M."/>
            <person name="Sun H."/>
            <person name="Tritt A."/>
            <person name="Yoshinaga Y."/>
            <person name="Zwiers L.-H."/>
            <person name="Turgeon B."/>
            <person name="Goodwin S."/>
            <person name="Spatafora J."/>
            <person name="Crous P."/>
            <person name="Grigoriev I."/>
        </authorList>
    </citation>
    <scope>NUCLEOTIDE SEQUENCE</scope>
    <source>
        <strain evidence="2">CBS 122368</strain>
    </source>
</reference>
<proteinExistence type="predicted"/>
<dbReference type="Pfam" id="PF14831">
    <property type="entry name" value="DUF4484"/>
    <property type="match status" value="1"/>
</dbReference>
<feature type="domain" description="DUF4484" evidence="1">
    <location>
        <begin position="400"/>
        <end position="480"/>
    </location>
</feature>
<dbReference type="Proteomes" id="UP000800094">
    <property type="component" value="Unassembled WGS sequence"/>
</dbReference>
<dbReference type="GO" id="GO:0005811">
    <property type="term" value="C:lipid droplet"/>
    <property type="evidence" value="ECO:0007669"/>
    <property type="project" value="TreeGrafter"/>
</dbReference>
<keyword evidence="3" id="KW-1185">Reference proteome</keyword>
<accession>A0A6A6ICR4</accession>
<sequence length="535" mass="59400">MPASTDSSATDVDSGCENDAPQVSALFLIKFDKKIGYTIAWKRSCVDVPLDGAVEFKSLPSGLHAVKSDLVYFVHEGYAGLSAFAKGDASAEERNANFVAVGILVSRRYGRLGRSWLLAGRLQKMASSLADNPDLTAPLEEFWAEQASPKASASKEGAQRGHSRARALSTITAVIPSDQSLPAFHPALSVIQYLDVFGPLVFRLQQAALLRKRILFVGAPPVRTCCEFVYNLSVLSSIPPHAAELLSPGTEGLLRLPALFSVGVHDIPQLEQLQVPKANGAQAAGDELPSQGWVACTTDEILTTKKALYDIVVEMPHAYDAPPSKRRWPGMKTSDGAQIKASQRDLWRYKMLHRELWKHRRRASSTTDDVDEDDDRAALLRQASEEEEEDAFSEMDDSIVEPLTWTRLAYQGFMWWASAGEQPAYTASERDRDRDLLGDLSDYHEGLQTAIIAYFHRSTTLLLIILNELVERQDEEGEEDEGLVVDRDEVSRMGLDTWSEADRAFLQELLWMYFGRVADVEGRTLECCGCRIPVF</sequence>
<dbReference type="PANTHER" id="PTHR28153">
    <property type="entry name" value="PROTEIN, PUTATIVE-RELATED"/>
    <property type="match status" value="1"/>
</dbReference>
<gene>
    <name evidence="2" type="ORF">BU26DRAFT_566268</name>
</gene>
<dbReference type="Pfam" id="PF09804">
    <property type="entry name" value="DENND11"/>
    <property type="match status" value="1"/>
</dbReference>